<evidence type="ECO:0000256" key="9">
    <source>
        <dbReference type="ARBA" id="ARBA00023136"/>
    </source>
</evidence>
<evidence type="ECO:0000313" key="17">
    <source>
        <dbReference type="Proteomes" id="UP001479436"/>
    </source>
</evidence>
<reference evidence="16 17" key="1">
    <citation type="submission" date="2023-04" db="EMBL/GenBank/DDBJ databases">
        <title>Genome of Basidiobolus ranarum AG-B5.</title>
        <authorList>
            <person name="Stajich J.E."/>
            <person name="Carter-House D."/>
            <person name="Gryganskyi A."/>
        </authorList>
    </citation>
    <scope>NUCLEOTIDE SEQUENCE [LARGE SCALE GENOMIC DNA]</scope>
    <source>
        <strain evidence="16 17">AG-B5</strain>
    </source>
</reference>
<keyword evidence="6 13" id="KW-1133">Transmembrane helix</keyword>
<keyword evidence="9 13" id="KW-0472">Membrane</keyword>
<feature type="transmembrane region" description="Helical" evidence="14">
    <location>
        <begin position="58"/>
        <end position="78"/>
    </location>
</feature>
<keyword evidence="5" id="KW-0752">Steroid biosynthesis</keyword>
<protein>
    <recommendedName>
        <fullName evidence="15">EXPERA domain-containing protein</fullName>
    </recommendedName>
</protein>
<dbReference type="PANTHER" id="PTHR14207:SF0">
    <property type="entry name" value="3-BETA-HYDROXYSTEROID-DELTA(8),DELTA(7)-ISOMERASE"/>
    <property type="match status" value="1"/>
</dbReference>
<evidence type="ECO:0000256" key="1">
    <source>
        <dbReference type="ARBA" id="ARBA00004141"/>
    </source>
</evidence>
<feature type="transmembrane region" description="Helical" evidence="14">
    <location>
        <begin position="176"/>
        <end position="200"/>
    </location>
</feature>
<proteinExistence type="inferred from homology"/>
<feature type="transmembrane region" description="Helical" evidence="14">
    <location>
        <begin position="109"/>
        <end position="130"/>
    </location>
</feature>
<evidence type="ECO:0000256" key="12">
    <source>
        <dbReference type="ARBA" id="ARBA00023235"/>
    </source>
</evidence>
<keyword evidence="11" id="KW-0753">Steroid metabolism</keyword>
<keyword evidence="12" id="KW-0413">Isomerase</keyword>
<dbReference type="InterPro" id="IPR007905">
    <property type="entry name" value="EBP"/>
</dbReference>
<dbReference type="PROSITE" id="PS51751">
    <property type="entry name" value="EXPERA"/>
    <property type="match status" value="1"/>
</dbReference>
<keyword evidence="4 13" id="KW-0812">Transmembrane</keyword>
<evidence type="ECO:0000256" key="7">
    <source>
        <dbReference type="ARBA" id="ARBA00023011"/>
    </source>
</evidence>
<evidence type="ECO:0000256" key="10">
    <source>
        <dbReference type="ARBA" id="ARBA00023166"/>
    </source>
</evidence>
<dbReference type="InterPro" id="IPR033118">
    <property type="entry name" value="EXPERA"/>
</dbReference>
<evidence type="ECO:0000256" key="8">
    <source>
        <dbReference type="ARBA" id="ARBA00023098"/>
    </source>
</evidence>
<accession>A0ABR2W4W4</accession>
<evidence type="ECO:0000256" key="14">
    <source>
        <dbReference type="SAM" id="Phobius"/>
    </source>
</evidence>
<gene>
    <name evidence="16" type="ORF">K7432_004275</name>
</gene>
<evidence type="ECO:0000313" key="16">
    <source>
        <dbReference type="EMBL" id="KAK9720258.1"/>
    </source>
</evidence>
<sequence length="217" mass="25017">MSPLHPYYPPTLHLPQYIPPTHPLTYTLGITLGTITLVIVLGGWLGKRKGLPLSKQTTFTWFVLCGFLHSTLELYFILNHRTLASDNSILGHVWKEYAKSDSRYLSSDTFLWCTEALTVYLIGPLCWYTSYLTYKQTLTHHLYVVLTSTCHLITCSLYFSTSLLEGSPECIPETQYFWIYFIGFNLPWILIPGLLIFFNLTSLNQILNFKVKNFKSL</sequence>
<name>A0ABR2W4W4_9FUNG</name>
<evidence type="ECO:0000256" key="5">
    <source>
        <dbReference type="ARBA" id="ARBA00022955"/>
    </source>
</evidence>
<keyword evidence="8" id="KW-0443">Lipid metabolism</keyword>
<feature type="transmembrane region" description="Helical" evidence="14">
    <location>
        <begin position="142"/>
        <end position="164"/>
    </location>
</feature>
<feature type="domain" description="EXPERA" evidence="15">
    <location>
        <begin position="54"/>
        <end position="196"/>
    </location>
</feature>
<keyword evidence="3" id="KW-0444">Lipid biosynthesis</keyword>
<comment type="similarity">
    <text evidence="2">Belongs to the EBP family.</text>
</comment>
<organism evidence="16 17">
    <name type="scientific">Basidiobolus ranarum</name>
    <dbReference type="NCBI Taxonomy" id="34480"/>
    <lineage>
        <taxon>Eukaryota</taxon>
        <taxon>Fungi</taxon>
        <taxon>Fungi incertae sedis</taxon>
        <taxon>Zoopagomycota</taxon>
        <taxon>Entomophthoromycotina</taxon>
        <taxon>Basidiobolomycetes</taxon>
        <taxon>Basidiobolales</taxon>
        <taxon>Basidiobolaceae</taxon>
        <taxon>Basidiobolus</taxon>
    </lineage>
</organism>
<dbReference type="EMBL" id="JASJQH010007020">
    <property type="protein sequence ID" value="KAK9720258.1"/>
    <property type="molecule type" value="Genomic_DNA"/>
</dbReference>
<evidence type="ECO:0000256" key="2">
    <source>
        <dbReference type="ARBA" id="ARBA00008337"/>
    </source>
</evidence>
<keyword evidence="7" id="KW-0756">Sterol biosynthesis</keyword>
<evidence type="ECO:0000256" key="3">
    <source>
        <dbReference type="ARBA" id="ARBA00022516"/>
    </source>
</evidence>
<keyword evidence="10" id="KW-1207">Sterol metabolism</keyword>
<dbReference type="Pfam" id="PF05241">
    <property type="entry name" value="EBP"/>
    <property type="match status" value="1"/>
</dbReference>
<feature type="transmembrane region" description="Helical" evidence="14">
    <location>
        <begin position="24"/>
        <end position="46"/>
    </location>
</feature>
<keyword evidence="17" id="KW-1185">Reference proteome</keyword>
<evidence type="ECO:0000256" key="13">
    <source>
        <dbReference type="PROSITE-ProRule" id="PRU01087"/>
    </source>
</evidence>
<comment type="caution">
    <text evidence="16">The sequence shown here is derived from an EMBL/GenBank/DDBJ whole genome shotgun (WGS) entry which is preliminary data.</text>
</comment>
<comment type="subcellular location">
    <subcellularLocation>
        <location evidence="1">Membrane</location>
        <topology evidence="1">Multi-pass membrane protein</topology>
    </subcellularLocation>
</comment>
<evidence type="ECO:0000256" key="6">
    <source>
        <dbReference type="ARBA" id="ARBA00022989"/>
    </source>
</evidence>
<evidence type="ECO:0000256" key="11">
    <source>
        <dbReference type="ARBA" id="ARBA00023221"/>
    </source>
</evidence>
<dbReference type="PANTHER" id="PTHR14207">
    <property type="entry name" value="STEROL ISOMERASE"/>
    <property type="match status" value="1"/>
</dbReference>
<evidence type="ECO:0000259" key="15">
    <source>
        <dbReference type="PROSITE" id="PS51751"/>
    </source>
</evidence>
<dbReference type="Proteomes" id="UP001479436">
    <property type="component" value="Unassembled WGS sequence"/>
</dbReference>
<evidence type="ECO:0000256" key="4">
    <source>
        <dbReference type="ARBA" id="ARBA00022692"/>
    </source>
</evidence>